<dbReference type="InterPro" id="IPR011664">
    <property type="entry name" value="Abi_system_AbiD/AbiF-like"/>
</dbReference>
<protein>
    <submittedName>
        <fullName evidence="1">Abi-like protein</fullName>
    </submittedName>
</protein>
<gene>
    <name evidence="1" type="ORF">HMPREF0555_1473</name>
</gene>
<dbReference type="PIRSF" id="PIRSF034934">
    <property type="entry name" value="AbiF_AbiD"/>
    <property type="match status" value="1"/>
</dbReference>
<proteinExistence type="predicted"/>
<dbReference type="EMBL" id="ACKV01000079">
    <property type="protein sequence ID" value="EEJ41935.1"/>
    <property type="molecule type" value="Genomic_DNA"/>
</dbReference>
<comment type="caution">
    <text evidence="1">The sequence shown here is derived from an EMBL/GenBank/DDBJ whole genome shotgun (WGS) entry which is preliminary data.</text>
</comment>
<dbReference type="HOGENOM" id="CLU_044962_2_2_9"/>
<dbReference type="Proteomes" id="UP000004283">
    <property type="component" value="Unassembled WGS sequence"/>
</dbReference>
<sequence>MPDNLSFENQLSLLKSRGMVIDPDKRDESIHTLKTVSYYRIKEFAKPFEVTNQGDKIYHNLEFSKVLARCYQDKNLRMGLLYAIELLEVSIKTQLAFALGTRYGAFGYLEFSNWIDRSRYDNYQTLEKQYFFTKDLKVSSEKSNNADLRNDSNLNQAGLPSVWLGVNILTFGQMCSIIYCAKKEILSEIASNYNCTNNEFKSWIGMLNLVRNVCAHNGNLVNISLKKKPLLNNELESYIFIDRDNHKSFKLGIVVMVIKTLVNNINPKYQWDEIRKSLKSLCVKTQLYNRDEMANIIGFKDFSVIKSLH</sequence>
<accession>C2KLF7</accession>
<evidence type="ECO:0000313" key="2">
    <source>
        <dbReference type="Proteomes" id="UP000004283"/>
    </source>
</evidence>
<reference evidence="1 2" key="1">
    <citation type="submission" date="2009-04" db="EMBL/GenBank/DDBJ databases">
        <authorList>
            <person name="Qin X."/>
            <person name="Bachman B."/>
            <person name="Battles P."/>
            <person name="Bell A."/>
            <person name="Bess C."/>
            <person name="Bickham C."/>
            <person name="Chaboub L."/>
            <person name="Chen D."/>
            <person name="Coyle M."/>
            <person name="Deiros D.R."/>
            <person name="Dinh H."/>
            <person name="Forbes L."/>
            <person name="Fowler G."/>
            <person name="Francisco L."/>
            <person name="Fu Q."/>
            <person name="Gubbala S."/>
            <person name="Hale W."/>
            <person name="Han Y."/>
            <person name="Hemphill L."/>
            <person name="Highlander S.K."/>
            <person name="Hirani K."/>
            <person name="Hogues M."/>
            <person name="Jackson L."/>
            <person name="Jakkamsetti A."/>
            <person name="Javaid M."/>
            <person name="Jiang H."/>
            <person name="Korchina V."/>
            <person name="Kovar C."/>
            <person name="Lara F."/>
            <person name="Lee S."/>
            <person name="Mata R."/>
            <person name="Mathew T."/>
            <person name="Moen C."/>
            <person name="Morales K."/>
            <person name="Munidasa M."/>
            <person name="Nazareth L."/>
            <person name="Ngo R."/>
            <person name="Nguyen L."/>
            <person name="Okwuonu G."/>
            <person name="Ongeri F."/>
            <person name="Patil S."/>
            <person name="Petrosino J."/>
            <person name="Pham C."/>
            <person name="Pham P."/>
            <person name="Pu L.-L."/>
            <person name="Puazo M."/>
            <person name="Raj R."/>
            <person name="Reid J."/>
            <person name="Rouhana J."/>
            <person name="Saada N."/>
            <person name="Shang Y."/>
            <person name="Simmons D."/>
            <person name="Thornton R."/>
            <person name="Warren J."/>
            <person name="Weissenberger G."/>
            <person name="Zhang J."/>
            <person name="Zhang L."/>
            <person name="Zhou C."/>
            <person name="Zhu D."/>
            <person name="Muzny D."/>
            <person name="Worley K."/>
            <person name="Gibbs R."/>
        </authorList>
    </citation>
    <scope>NUCLEOTIDE SEQUENCE [LARGE SCALE GENOMIC DNA]</scope>
    <source>
        <strain evidence="1 2">ATCC 19254</strain>
    </source>
</reference>
<dbReference type="RefSeq" id="WP_004164626.1">
    <property type="nucleotide sequence ID" value="NZ_GG693384.1"/>
</dbReference>
<organism evidence="1 2">
    <name type="scientific">Leuconostoc mesenteroides subsp. cremoris ATCC 19254</name>
    <dbReference type="NCBI Taxonomy" id="586220"/>
    <lineage>
        <taxon>Bacteria</taxon>
        <taxon>Bacillati</taxon>
        <taxon>Bacillota</taxon>
        <taxon>Bacilli</taxon>
        <taxon>Lactobacillales</taxon>
        <taxon>Lactobacillaceae</taxon>
        <taxon>Leuconostoc</taxon>
    </lineage>
</organism>
<dbReference type="InterPro" id="IPR017034">
    <property type="entry name" value="Abi_system_AbiD/AbiF"/>
</dbReference>
<name>C2KLF7_LEUMC</name>
<dbReference type="AlphaFoldDB" id="C2KLF7"/>
<dbReference type="Pfam" id="PF07751">
    <property type="entry name" value="Abi_2"/>
    <property type="match status" value="1"/>
</dbReference>
<evidence type="ECO:0000313" key="1">
    <source>
        <dbReference type="EMBL" id="EEJ41935.1"/>
    </source>
</evidence>